<evidence type="ECO:0000313" key="6">
    <source>
        <dbReference type="Proteomes" id="UP000284990"/>
    </source>
</evidence>
<dbReference type="GO" id="GO:0015074">
    <property type="term" value="P:DNA integration"/>
    <property type="evidence" value="ECO:0007669"/>
    <property type="project" value="InterPro"/>
</dbReference>
<evidence type="ECO:0000256" key="3">
    <source>
        <dbReference type="ARBA" id="ARBA00023172"/>
    </source>
</evidence>
<comment type="similarity">
    <text evidence="1">Belongs to the 'phage' integrase family.</text>
</comment>
<gene>
    <name evidence="5" type="ORF">DW916_14375</name>
</gene>
<accession>A0AA92UX48</accession>
<keyword evidence="2" id="KW-0238">DNA-binding</keyword>
<dbReference type="Pfam" id="PF13102">
    <property type="entry name" value="Phage_int_SAM_5"/>
    <property type="match status" value="1"/>
</dbReference>
<dbReference type="GO" id="GO:0003677">
    <property type="term" value="F:DNA binding"/>
    <property type="evidence" value="ECO:0007669"/>
    <property type="project" value="UniProtKB-KW"/>
</dbReference>
<evidence type="ECO:0000256" key="1">
    <source>
        <dbReference type="ARBA" id="ARBA00008857"/>
    </source>
</evidence>
<protein>
    <submittedName>
        <fullName evidence="5">Site-specific integrase</fullName>
    </submittedName>
</protein>
<dbReference type="InterPro" id="IPR010998">
    <property type="entry name" value="Integrase_recombinase_N"/>
</dbReference>
<dbReference type="InterPro" id="IPR011010">
    <property type="entry name" value="DNA_brk_join_enz"/>
</dbReference>
<dbReference type="PANTHER" id="PTHR30349:SF64">
    <property type="entry name" value="PROPHAGE INTEGRASE INTD-RELATED"/>
    <property type="match status" value="1"/>
</dbReference>
<name>A0AA92UX48_9BACT</name>
<feature type="domain" description="Tyr recombinase" evidence="4">
    <location>
        <begin position="226"/>
        <end position="356"/>
    </location>
</feature>
<dbReference type="RefSeq" id="WP_118191891.1">
    <property type="nucleotide sequence ID" value="NZ_QSFW01000040.1"/>
</dbReference>
<dbReference type="Gene3D" id="1.10.150.130">
    <property type="match status" value="1"/>
</dbReference>
<dbReference type="InterPro" id="IPR050090">
    <property type="entry name" value="Tyrosine_recombinase_XerCD"/>
</dbReference>
<dbReference type="PROSITE" id="PS51898">
    <property type="entry name" value="TYR_RECOMBINASE"/>
    <property type="match status" value="1"/>
</dbReference>
<proteinExistence type="inferred from homology"/>
<evidence type="ECO:0000256" key="2">
    <source>
        <dbReference type="ARBA" id="ARBA00023125"/>
    </source>
</evidence>
<dbReference type="GO" id="GO:0006310">
    <property type="term" value="P:DNA recombination"/>
    <property type="evidence" value="ECO:0007669"/>
    <property type="project" value="UniProtKB-KW"/>
</dbReference>
<dbReference type="CDD" id="cd01185">
    <property type="entry name" value="INTN1_C_like"/>
    <property type="match status" value="1"/>
</dbReference>
<dbReference type="InterPro" id="IPR002104">
    <property type="entry name" value="Integrase_catalytic"/>
</dbReference>
<sequence>MAKKRTKTKAKEPIKIWVKPLKNGNKAIYLRTYQAGSKGRGYTYERLKGLLLVDDKRGSDKEAKAKNEATLRTAMLIRCERIREWSMSHGNYQREMVTKDMLLKDWMLLYADQKRQQGQSGSHAVNIQHALLHLIRYKGENIRMAQLDKVYCEGLVQYLAHAKTIGTDVPKRGEHHEKDLAKGTARLYYNTFVTALNEAVREGIIPENPTKLLKKEEKKLIGQGESRRCYLSIEEIRLLMATPCKDETVKQAFLFACFCGLRISDVRTLRWADIGKGTEGYYISKLMVKTRHVVTVPLSENALSWMPARGQARADDKVFELPSFFSVNYRLKQWAREAGIDKPVTFHCLSHSKISY</sequence>
<organism evidence="5 6">
    <name type="scientific">Segatella copri</name>
    <dbReference type="NCBI Taxonomy" id="165179"/>
    <lineage>
        <taxon>Bacteria</taxon>
        <taxon>Pseudomonadati</taxon>
        <taxon>Bacteroidota</taxon>
        <taxon>Bacteroidia</taxon>
        <taxon>Bacteroidales</taxon>
        <taxon>Prevotellaceae</taxon>
        <taxon>Segatella</taxon>
    </lineage>
</organism>
<dbReference type="EMBL" id="QSFW01000040">
    <property type="protein sequence ID" value="RHA82681.1"/>
    <property type="molecule type" value="Genomic_DNA"/>
</dbReference>
<dbReference type="AlphaFoldDB" id="A0AA92UX48"/>
<dbReference type="InterPro" id="IPR025269">
    <property type="entry name" value="SAM-like_dom"/>
</dbReference>
<dbReference type="SUPFAM" id="SSF56349">
    <property type="entry name" value="DNA breaking-rejoining enzymes"/>
    <property type="match status" value="1"/>
</dbReference>
<comment type="caution">
    <text evidence="5">The sequence shown here is derived from an EMBL/GenBank/DDBJ whole genome shotgun (WGS) entry which is preliminary data.</text>
</comment>
<reference evidence="5 6" key="1">
    <citation type="submission" date="2018-08" db="EMBL/GenBank/DDBJ databases">
        <title>A genome reference for cultivated species of the human gut microbiota.</title>
        <authorList>
            <person name="Zou Y."/>
            <person name="Xue W."/>
            <person name="Luo G."/>
        </authorList>
    </citation>
    <scope>NUCLEOTIDE SEQUENCE [LARGE SCALE GENOMIC DNA]</scope>
    <source>
        <strain evidence="5 6">AM42-23AC</strain>
    </source>
</reference>
<dbReference type="Pfam" id="PF00589">
    <property type="entry name" value="Phage_integrase"/>
    <property type="match status" value="1"/>
</dbReference>
<evidence type="ECO:0000313" key="5">
    <source>
        <dbReference type="EMBL" id="RHA82681.1"/>
    </source>
</evidence>
<keyword evidence="3" id="KW-0233">DNA recombination</keyword>
<evidence type="ECO:0000259" key="4">
    <source>
        <dbReference type="PROSITE" id="PS51898"/>
    </source>
</evidence>
<dbReference type="Proteomes" id="UP000284990">
    <property type="component" value="Unassembled WGS sequence"/>
</dbReference>
<dbReference type="InterPro" id="IPR013762">
    <property type="entry name" value="Integrase-like_cat_sf"/>
</dbReference>
<dbReference type="Gene3D" id="1.10.443.10">
    <property type="entry name" value="Intergrase catalytic core"/>
    <property type="match status" value="1"/>
</dbReference>
<dbReference type="PANTHER" id="PTHR30349">
    <property type="entry name" value="PHAGE INTEGRASE-RELATED"/>
    <property type="match status" value="1"/>
</dbReference>